<keyword evidence="2" id="KW-1185">Reference proteome</keyword>
<protein>
    <submittedName>
        <fullName evidence="1">Uncharacterized protein</fullName>
    </submittedName>
</protein>
<organism evidence="1 2">
    <name type="scientific">Sporofaciens musculi</name>
    <dbReference type="NCBI Taxonomy" id="2681861"/>
    <lineage>
        <taxon>Bacteria</taxon>
        <taxon>Bacillati</taxon>
        <taxon>Bacillota</taxon>
        <taxon>Clostridia</taxon>
        <taxon>Lachnospirales</taxon>
        <taxon>Lachnospiraceae</taxon>
        <taxon>Sporofaciens</taxon>
    </lineage>
</organism>
<dbReference type="EMBL" id="WUQX01000001">
    <property type="protein sequence ID" value="MXP74314.1"/>
    <property type="molecule type" value="Genomic_DNA"/>
</dbReference>
<proteinExistence type="predicted"/>
<dbReference type="Proteomes" id="UP000460412">
    <property type="component" value="Unassembled WGS sequence"/>
</dbReference>
<reference evidence="1 2" key="1">
    <citation type="submission" date="2019-12" db="EMBL/GenBank/DDBJ databases">
        <title>Sporaefaciens musculi gen. nov., sp. nov., a novel bacterium isolated from the caecum of an obese mouse.</title>
        <authorList>
            <person name="Rasmussen T.S."/>
            <person name="Streidl T."/>
            <person name="Hitch T.C.A."/>
            <person name="Wortmann E."/>
            <person name="Deptula P."/>
            <person name="Hansen M."/>
            <person name="Nielsen D.S."/>
            <person name="Clavel T."/>
            <person name="Vogensen F.K."/>
        </authorList>
    </citation>
    <scope>NUCLEOTIDE SEQUENCE [LARGE SCALE GENOMIC DNA]</scope>
    <source>
        <strain evidence="1 2">WCA-9-b2</strain>
    </source>
</reference>
<comment type="caution">
    <text evidence="1">The sequence shown here is derived from an EMBL/GenBank/DDBJ whole genome shotgun (WGS) entry which is preliminary data.</text>
</comment>
<name>A0A7X3MDA4_9FIRM</name>
<evidence type="ECO:0000313" key="2">
    <source>
        <dbReference type="Proteomes" id="UP000460412"/>
    </source>
</evidence>
<dbReference type="RefSeq" id="WP_159749514.1">
    <property type="nucleotide sequence ID" value="NZ_WUQX01000001.1"/>
</dbReference>
<evidence type="ECO:0000313" key="1">
    <source>
        <dbReference type="EMBL" id="MXP74314.1"/>
    </source>
</evidence>
<gene>
    <name evidence="1" type="ORF">GN277_02420</name>
</gene>
<accession>A0A7X3MDA4</accession>
<dbReference type="AlphaFoldDB" id="A0A7X3MDA4"/>
<sequence length="125" mass="13898">MGRSSEFACPSCSASWQLFLGHGMGHATLENVLDEFPADIQQKILADTKDEKIPSFEFNFCPAVCRQCKKVIAVPVIYLHHSEQTYFAPCPDCGSTVDIFKEDEDTRCPFCGEGLLSLNDIGSWD</sequence>